<keyword evidence="1" id="KW-0812">Transmembrane</keyword>
<keyword evidence="3" id="KW-1185">Reference proteome</keyword>
<dbReference type="AlphaFoldDB" id="A0A926DGY9"/>
<comment type="caution">
    <text evidence="2">The sequence shown here is derived from an EMBL/GenBank/DDBJ whole genome shotgun (WGS) entry which is preliminary data.</text>
</comment>
<feature type="transmembrane region" description="Helical" evidence="1">
    <location>
        <begin position="138"/>
        <end position="158"/>
    </location>
</feature>
<feature type="transmembrane region" description="Helical" evidence="1">
    <location>
        <begin position="80"/>
        <end position="103"/>
    </location>
</feature>
<sequence length="206" mass="22898">MNAFQRHWLAAWQYFGRRLWRIFVICFAAFIAASIGFYFICRANPEWTATLFAQLSANMQNDLFGISPVMDFLRILWNNLLVSAVYIAMGFFPFLFAPAAPLLLNACSMGLIGAIYERMGISAVTFFAGILPHGILEIPAIALALACGFAICRSFTRYTLHRALPGECRAAMTGALRTYLMICLPLLLVAAAVEAFLTPAVLQFFM</sequence>
<organism evidence="2 3">
    <name type="scientific">Guopingia tenuis</name>
    <dbReference type="NCBI Taxonomy" id="2763656"/>
    <lineage>
        <taxon>Bacteria</taxon>
        <taxon>Bacillati</taxon>
        <taxon>Bacillota</taxon>
        <taxon>Clostridia</taxon>
        <taxon>Christensenellales</taxon>
        <taxon>Christensenellaceae</taxon>
        <taxon>Guopingia</taxon>
    </lineage>
</organism>
<dbReference type="InterPro" id="IPR002798">
    <property type="entry name" value="SpoIIM-like"/>
</dbReference>
<evidence type="ECO:0000313" key="3">
    <source>
        <dbReference type="Proteomes" id="UP000617951"/>
    </source>
</evidence>
<feature type="transmembrane region" description="Helical" evidence="1">
    <location>
        <begin position="179"/>
        <end position="205"/>
    </location>
</feature>
<dbReference type="RefSeq" id="WP_178620899.1">
    <property type="nucleotide sequence ID" value="NZ_JACRSS010000003.1"/>
</dbReference>
<reference evidence="2" key="1">
    <citation type="submission" date="2020-08" db="EMBL/GenBank/DDBJ databases">
        <title>Genome public.</title>
        <authorList>
            <person name="Liu C."/>
            <person name="Sun Q."/>
        </authorList>
    </citation>
    <scope>NUCLEOTIDE SEQUENCE</scope>
    <source>
        <strain evidence="2">NSJ-63</strain>
    </source>
</reference>
<name>A0A926DGY9_9FIRM</name>
<protein>
    <submittedName>
        <fullName evidence="2">Stage II sporulation protein M</fullName>
    </submittedName>
</protein>
<dbReference type="PANTHER" id="PTHR35337:SF1">
    <property type="entry name" value="SLR1478 PROTEIN"/>
    <property type="match status" value="1"/>
</dbReference>
<dbReference type="EMBL" id="JACRSS010000003">
    <property type="protein sequence ID" value="MBC8538735.1"/>
    <property type="molecule type" value="Genomic_DNA"/>
</dbReference>
<gene>
    <name evidence="2" type="ORF">H8693_07280</name>
</gene>
<dbReference type="PANTHER" id="PTHR35337">
    <property type="entry name" value="SLR1478 PROTEIN"/>
    <property type="match status" value="1"/>
</dbReference>
<feature type="transmembrane region" description="Helical" evidence="1">
    <location>
        <begin position="20"/>
        <end position="40"/>
    </location>
</feature>
<keyword evidence="1" id="KW-1133">Transmembrane helix</keyword>
<accession>A0A926DGY9</accession>
<dbReference type="Proteomes" id="UP000617951">
    <property type="component" value="Unassembled WGS sequence"/>
</dbReference>
<evidence type="ECO:0000256" key="1">
    <source>
        <dbReference type="SAM" id="Phobius"/>
    </source>
</evidence>
<proteinExistence type="predicted"/>
<dbReference type="Pfam" id="PF01944">
    <property type="entry name" value="SpoIIM"/>
    <property type="match status" value="1"/>
</dbReference>
<keyword evidence="1" id="KW-0472">Membrane</keyword>
<evidence type="ECO:0000313" key="2">
    <source>
        <dbReference type="EMBL" id="MBC8538735.1"/>
    </source>
</evidence>